<feature type="compositionally biased region" description="Low complexity" evidence="1">
    <location>
        <begin position="544"/>
        <end position="556"/>
    </location>
</feature>
<feature type="chain" id="PRO_5040174933" evidence="2">
    <location>
        <begin position="27"/>
        <end position="586"/>
    </location>
</feature>
<feature type="region of interest" description="Disordered" evidence="1">
    <location>
        <begin position="269"/>
        <end position="436"/>
    </location>
</feature>
<feature type="signal peptide" evidence="2">
    <location>
        <begin position="1"/>
        <end position="26"/>
    </location>
</feature>
<evidence type="ECO:0000313" key="3">
    <source>
        <dbReference type="EMBL" id="KAF2101626.1"/>
    </source>
</evidence>
<keyword evidence="2" id="KW-0732">Signal</keyword>
<comment type="caution">
    <text evidence="3">The sequence shown here is derived from an EMBL/GenBank/DDBJ whole genome shotgun (WGS) entry which is preliminary data.</text>
</comment>
<name>A0A9P4IP02_9PEZI</name>
<dbReference type="OrthoDB" id="3788508at2759"/>
<dbReference type="Proteomes" id="UP000799772">
    <property type="component" value="Unassembled WGS sequence"/>
</dbReference>
<evidence type="ECO:0000256" key="1">
    <source>
        <dbReference type="SAM" id="MobiDB-lite"/>
    </source>
</evidence>
<organism evidence="3 4">
    <name type="scientific">Rhizodiscina lignyota</name>
    <dbReference type="NCBI Taxonomy" id="1504668"/>
    <lineage>
        <taxon>Eukaryota</taxon>
        <taxon>Fungi</taxon>
        <taxon>Dikarya</taxon>
        <taxon>Ascomycota</taxon>
        <taxon>Pezizomycotina</taxon>
        <taxon>Dothideomycetes</taxon>
        <taxon>Pleosporomycetidae</taxon>
        <taxon>Aulographales</taxon>
        <taxon>Rhizodiscinaceae</taxon>
        <taxon>Rhizodiscina</taxon>
    </lineage>
</organism>
<feature type="region of interest" description="Disordered" evidence="1">
    <location>
        <begin position="532"/>
        <end position="557"/>
    </location>
</feature>
<protein>
    <submittedName>
        <fullName evidence="3">Uncharacterized protein</fullName>
    </submittedName>
</protein>
<evidence type="ECO:0000313" key="4">
    <source>
        <dbReference type="Proteomes" id="UP000799772"/>
    </source>
</evidence>
<dbReference type="EMBL" id="ML978123">
    <property type="protein sequence ID" value="KAF2101626.1"/>
    <property type="molecule type" value="Genomic_DNA"/>
</dbReference>
<feature type="compositionally biased region" description="Polar residues" evidence="1">
    <location>
        <begin position="269"/>
        <end position="279"/>
    </location>
</feature>
<reference evidence="3" key="1">
    <citation type="journal article" date="2020" name="Stud. Mycol.">
        <title>101 Dothideomycetes genomes: a test case for predicting lifestyles and emergence of pathogens.</title>
        <authorList>
            <person name="Haridas S."/>
            <person name="Albert R."/>
            <person name="Binder M."/>
            <person name="Bloem J."/>
            <person name="Labutti K."/>
            <person name="Salamov A."/>
            <person name="Andreopoulos B."/>
            <person name="Baker S."/>
            <person name="Barry K."/>
            <person name="Bills G."/>
            <person name="Bluhm B."/>
            <person name="Cannon C."/>
            <person name="Castanera R."/>
            <person name="Culley D."/>
            <person name="Daum C."/>
            <person name="Ezra D."/>
            <person name="Gonzalez J."/>
            <person name="Henrissat B."/>
            <person name="Kuo A."/>
            <person name="Liang C."/>
            <person name="Lipzen A."/>
            <person name="Lutzoni F."/>
            <person name="Magnuson J."/>
            <person name="Mondo S."/>
            <person name="Nolan M."/>
            <person name="Ohm R."/>
            <person name="Pangilinan J."/>
            <person name="Park H.-J."/>
            <person name="Ramirez L."/>
            <person name="Alfaro M."/>
            <person name="Sun H."/>
            <person name="Tritt A."/>
            <person name="Yoshinaga Y."/>
            <person name="Zwiers L.-H."/>
            <person name="Turgeon B."/>
            <person name="Goodwin S."/>
            <person name="Spatafora J."/>
            <person name="Crous P."/>
            <person name="Grigoriev I."/>
        </authorList>
    </citation>
    <scope>NUCLEOTIDE SEQUENCE</scope>
    <source>
        <strain evidence="3">CBS 133067</strain>
    </source>
</reference>
<proteinExistence type="predicted"/>
<dbReference type="AlphaFoldDB" id="A0A9P4IP02"/>
<keyword evidence="4" id="KW-1185">Reference proteome</keyword>
<accession>A0A9P4IP02</accession>
<evidence type="ECO:0000256" key="2">
    <source>
        <dbReference type="SAM" id="SignalP"/>
    </source>
</evidence>
<feature type="compositionally biased region" description="Low complexity" evidence="1">
    <location>
        <begin position="378"/>
        <end position="413"/>
    </location>
</feature>
<feature type="compositionally biased region" description="Gly residues" evidence="1">
    <location>
        <begin position="532"/>
        <end position="543"/>
    </location>
</feature>
<gene>
    <name evidence="3" type="ORF">NA57DRAFT_53580</name>
</gene>
<feature type="compositionally biased region" description="Low complexity" evidence="1">
    <location>
        <begin position="323"/>
        <end position="370"/>
    </location>
</feature>
<sequence length="586" mass="57474">MGSISVSRTLVWRVLNLILLASNVTARSTAPPITTISPSGRPGGYSNSSCAAECDIQFPDIVEYTWSSVFYNASTTTDVTVATLIYIVNNATNQTSTSTEYAHPSVTANYPTPGKPARTTLTIDRGPGSTVTTVITWPTPFIDYGANYTIQDGHLSTGKVCKTFDFDTIVPPSHPSFPIPTSLIQNSTGDRLGSYHVLVPAEFGADDIDTSSFISWYQTQFSAQAPVASCTFAITAPEASAPSFSVPGPESSQSPLTHTSVQYLTSTTTSHVNIPTGSPTRLPESNGYGGGGSPPAKTTSKGLGGALGGLIPSIIGNHGSGNSGSSSGHNGEGSGSSQSGQWGGSSQSGSSSSESASSGSSSSGGSSSGSSGEGSGSGQSNNGGAWGSNGDSSSGSSSSGSSGSDSQSGSGSNSNGGGNGGSSSSEGSGPAIVVGHSNVPVTPTAVATTVNGHATSIPAIIADGHTIALDGARVNVQGTPVRLTVVSSGSSSVTEAVIGYGGGAFGGAVQSSVPISFPVGAAETSSGLGGAIMSGLGGPGGQSPTGSSTSSSTASPAQFTGAAPVAVDGRASLFGLVVAAVVGMMV</sequence>